<reference evidence="3" key="1">
    <citation type="submission" date="2025-08" db="UniProtKB">
        <authorList>
            <consortium name="RefSeq"/>
        </authorList>
    </citation>
    <scope>IDENTIFICATION</scope>
    <source>
        <strain evidence="3">Mau12</strain>
        <tissue evidence="3">Whole Body</tissue>
    </source>
</reference>
<protein>
    <submittedName>
        <fullName evidence="3">Uncharacterized protein LOC117145300</fullName>
    </submittedName>
</protein>
<keyword evidence="2" id="KW-1185">Reference proteome</keyword>
<keyword evidence="1" id="KW-0732">Signal</keyword>
<dbReference type="GeneID" id="117145300"/>
<feature type="signal peptide" evidence="1">
    <location>
        <begin position="1"/>
        <end position="18"/>
    </location>
</feature>
<name>A0A6P8KS86_DROMA</name>
<accession>A0A6P8KS86</accession>
<dbReference type="Proteomes" id="UP000515162">
    <property type="component" value="Chromosome 3R"/>
</dbReference>
<dbReference type="RefSeq" id="XP_033166784.1">
    <property type="nucleotide sequence ID" value="XM_033310893.1"/>
</dbReference>
<evidence type="ECO:0000313" key="2">
    <source>
        <dbReference type="Proteomes" id="UP000515162"/>
    </source>
</evidence>
<evidence type="ECO:0000313" key="3">
    <source>
        <dbReference type="RefSeq" id="XP_033166784.1"/>
    </source>
</evidence>
<feature type="chain" id="PRO_5027672499" evidence="1">
    <location>
        <begin position="19"/>
        <end position="148"/>
    </location>
</feature>
<dbReference type="AlphaFoldDB" id="A0A6P8KS86"/>
<organism evidence="2 3">
    <name type="scientific">Drosophila mauritiana</name>
    <name type="common">Fruit fly</name>
    <dbReference type="NCBI Taxonomy" id="7226"/>
    <lineage>
        <taxon>Eukaryota</taxon>
        <taxon>Metazoa</taxon>
        <taxon>Ecdysozoa</taxon>
        <taxon>Arthropoda</taxon>
        <taxon>Hexapoda</taxon>
        <taxon>Insecta</taxon>
        <taxon>Pterygota</taxon>
        <taxon>Neoptera</taxon>
        <taxon>Endopterygota</taxon>
        <taxon>Diptera</taxon>
        <taxon>Brachycera</taxon>
        <taxon>Muscomorpha</taxon>
        <taxon>Ephydroidea</taxon>
        <taxon>Drosophilidae</taxon>
        <taxon>Drosophila</taxon>
        <taxon>Sophophora</taxon>
    </lineage>
</organism>
<sequence>MAARYIVVFSAIFVLTKGSNIFPIEQESKVALHSGVVSSGAPVVVVSQGHPSAHQSQRPIYSHGPGSIPVGGNHRVIGSGLAGRLRSGSHIRPATVVIPGPTVLISAPRVVAAPVVPIRHPHGVPAPIVIGSGHSNIHQTHHHGHIPY</sequence>
<proteinExistence type="predicted"/>
<gene>
    <name evidence="3" type="primary">LOC117145300</name>
</gene>
<evidence type="ECO:0000256" key="1">
    <source>
        <dbReference type="SAM" id="SignalP"/>
    </source>
</evidence>